<sequence length="94" mass="10283">MQVSSGNNFHYRFGGFDDRRQQSDSGSDNPAMPQVAHNTGSDEYFGDDFLSSLEPTPTSQENILLEEDGAYQIRPSSAHSAFGAAVAKVIVARW</sequence>
<dbReference type="AlphaFoldDB" id="A0A937CPH8"/>
<dbReference type="Proteomes" id="UP000633219">
    <property type="component" value="Unassembled WGS sequence"/>
</dbReference>
<dbReference type="RefSeq" id="WP_201663482.1">
    <property type="nucleotide sequence ID" value="NZ_JAEQNC010000017.1"/>
</dbReference>
<evidence type="ECO:0000313" key="2">
    <source>
        <dbReference type="EMBL" id="MBL0374931.1"/>
    </source>
</evidence>
<accession>A0A937CPH8</accession>
<feature type="region of interest" description="Disordered" evidence="1">
    <location>
        <begin position="1"/>
        <end position="58"/>
    </location>
</feature>
<name>A0A937CPH8_9HYPH</name>
<comment type="caution">
    <text evidence="2">The sequence shown here is derived from an EMBL/GenBank/DDBJ whole genome shotgun (WGS) entry which is preliminary data.</text>
</comment>
<protein>
    <submittedName>
        <fullName evidence="2">Uncharacterized protein</fullName>
    </submittedName>
</protein>
<keyword evidence="3" id="KW-1185">Reference proteome</keyword>
<gene>
    <name evidence="2" type="ORF">JJB09_23235</name>
</gene>
<organism evidence="2 3">
    <name type="scientific">Rhizobium setariae</name>
    <dbReference type="NCBI Taxonomy" id="2801340"/>
    <lineage>
        <taxon>Bacteria</taxon>
        <taxon>Pseudomonadati</taxon>
        <taxon>Pseudomonadota</taxon>
        <taxon>Alphaproteobacteria</taxon>
        <taxon>Hyphomicrobiales</taxon>
        <taxon>Rhizobiaceae</taxon>
        <taxon>Rhizobium/Agrobacterium group</taxon>
        <taxon>Rhizobium</taxon>
    </lineage>
</organism>
<evidence type="ECO:0000256" key="1">
    <source>
        <dbReference type="SAM" id="MobiDB-lite"/>
    </source>
</evidence>
<evidence type="ECO:0000313" key="3">
    <source>
        <dbReference type="Proteomes" id="UP000633219"/>
    </source>
</evidence>
<dbReference type="EMBL" id="JAEQNC010000017">
    <property type="protein sequence ID" value="MBL0374931.1"/>
    <property type="molecule type" value="Genomic_DNA"/>
</dbReference>
<reference evidence="2" key="1">
    <citation type="submission" date="2021-01" db="EMBL/GenBank/DDBJ databases">
        <title>Rhizobium sp. strain KVB221 16S ribosomal RNA gene Genome sequencing and assembly.</title>
        <authorList>
            <person name="Kang M."/>
        </authorList>
    </citation>
    <scope>NUCLEOTIDE SEQUENCE</scope>
    <source>
        <strain evidence="2">KVB221</strain>
    </source>
</reference>
<proteinExistence type="predicted"/>